<protein>
    <submittedName>
        <fullName evidence="2">Uncharacterized protein</fullName>
    </submittedName>
</protein>
<gene>
    <name evidence="2" type="ORF">BABINDRAFT_160024</name>
</gene>
<dbReference type="EMBL" id="KV454427">
    <property type="protein sequence ID" value="ODQ81784.1"/>
    <property type="molecule type" value="Genomic_DNA"/>
</dbReference>
<evidence type="ECO:0000313" key="2">
    <source>
        <dbReference type="EMBL" id="ODQ81784.1"/>
    </source>
</evidence>
<feature type="region of interest" description="Disordered" evidence="1">
    <location>
        <begin position="45"/>
        <end position="70"/>
    </location>
</feature>
<keyword evidence="3" id="KW-1185">Reference proteome</keyword>
<evidence type="ECO:0000256" key="1">
    <source>
        <dbReference type="SAM" id="MobiDB-lite"/>
    </source>
</evidence>
<reference evidence="3" key="1">
    <citation type="submission" date="2016-05" db="EMBL/GenBank/DDBJ databases">
        <title>Comparative genomics of biotechnologically important yeasts.</title>
        <authorList>
            <consortium name="DOE Joint Genome Institute"/>
            <person name="Riley R."/>
            <person name="Haridas S."/>
            <person name="Wolfe K.H."/>
            <person name="Lopes M.R."/>
            <person name="Hittinger C.T."/>
            <person name="Goker M."/>
            <person name="Salamov A."/>
            <person name="Wisecaver J."/>
            <person name="Long T.M."/>
            <person name="Aerts A.L."/>
            <person name="Barry K."/>
            <person name="Choi C."/>
            <person name="Clum A."/>
            <person name="Coughlan A.Y."/>
            <person name="Deshpande S."/>
            <person name="Douglass A.P."/>
            <person name="Hanson S.J."/>
            <person name="Klenk H.-P."/>
            <person name="Labutti K."/>
            <person name="Lapidus A."/>
            <person name="Lindquist E."/>
            <person name="Lipzen A."/>
            <person name="Meier-Kolthoff J.P."/>
            <person name="Ohm R.A."/>
            <person name="Otillar R.P."/>
            <person name="Pangilinan J."/>
            <person name="Peng Y."/>
            <person name="Rokas A."/>
            <person name="Rosa C.A."/>
            <person name="Scheuner C."/>
            <person name="Sibirny A.A."/>
            <person name="Slot J.C."/>
            <person name="Stielow J.B."/>
            <person name="Sun H."/>
            <person name="Kurtzman C.P."/>
            <person name="Blackwell M."/>
            <person name="Grigoriev I.V."/>
            <person name="Jeffries T.W."/>
        </authorList>
    </citation>
    <scope>NUCLEOTIDE SEQUENCE [LARGE SCALE GENOMIC DNA]</scope>
    <source>
        <strain evidence="3">NRRL Y-12698</strain>
    </source>
</reference>
<organism evidence="2 3">
    <name type="scientific">Babjeviella inositovora NRRL Y-12698</name>
    <dbReference type="NCBI Taxonomy" id="984486"/>
    <lineage>
        <taxon>Eukaryota</taxon>
        <taxon>Fungi</taxon>
        <taxon>Dikarya</taxon>
        <taxon>Ascomycota</taxon>
        <taxon>Saccharomycotina</taxon>
        <taxon>Pichiomycetes</taxon>
        <taxon>Serinales incertae sedis</taxon>
        <taxon>Babjeviella</taxon>
    </lineage>
</organism>
<dbReference type="RefSeq" id="XP_018987112.1">
    <property type="nucleotide sequence ID" value="XM_019128011.1"/>
</dbReference>
<accession>A0A1E3QW20</accession>
<proteinExistence type="predicted"/>
<name>A0A1E3QW20_9ASCO</name>
<evidence type="ECO:0000313" key="3">
    <source>
        <dbReference type="Proteomes" id="UP000094336"/>
    </source>
</evidence>
<dbReference type="AlphaFoldDB" id="A0A1E3QW20"/>
<sequence length="90" mass="10255">MAASPLMNLSVFPDGFFNPFHSIGQLVVTVPRATAIPNHKDFDLQREFNESRRGSTSSISSMESDEPVHVRKDRNVREFTKVMGYYDCFP</sequence>
<dbReference type="Proteomes" id="UP000094336">
    <property type="component" value="Unassembled WGS sequence"/>
</dbReference>
<dbReference type="GeneID" id="30145864"/>